<dbReference type="VEuPathDB" id="FungiDB:TAPDE_001195"/>
<evidence type="ECO:0000256" key="6">
    <source>
        <dbReference type="SAM" id="Phobius"/>
    </source>
</evidence>
<feature type="domain" description="Rhodopsin" evidence="7">
    <location>
        <begin position="40"/>
        <end position="234"/>
    </location>
</feature>
<proteinExistence type="inferred from homology"/>
<comment type="similarity">
    <text evidence="5">Belongs to the SAT4 family.</text>
</comment>
<keyword evidence="4 6" id="KW-0472">Membrane</keyword>
<keyword evidence="2 6" id="KW-0812">Transmembrane</keyword>
<organism evidence="8 9">
    <name type="scientific">Taphrina deformans (strain PYCC 5710 / ATCC 11124 / CBS 356.35 / IMI 108563 / JCM 9778 / NBRC 8474)</name>
    <name type="common">Peach leaf curl fungus</name>
    <name type="synonym">Lalaria deformans</name>
    <dbReference type="NCBI Taxonomy" id="1097556"/>
    <lineage>
        <taxon>Eukaryota</taxon>
        <taxon>Fungi</taxon>
        <taxon>Dikarya</taxon>
        <taxon>Ascomycota</taxon>
        <taxon>Taphrinomycotina</taxon>
        <taxon>Taphrinomycetes</taxon>
        <taxon>Taphrinales</taxon>
        <taxon>Taphrinaceae</taxon>
        <taxon>Taphrina</taxon>
    </lineage>
</organism>
<evidence type="ECO:0000256" key="4">
    <source>
        <dbReference type="ARBA" id="ARBA00023136"/>
    </source>
</evidence>
<evidence type="ECO:0000256" key="3">
    <source>
        <dbReference type="ARBA" id="ARBA00022989"/>
    </source>
</evidence>
<evidence type="ECO:0000313" key="8">
    <source>
        <dbReference type="EMBL" id="CCG81425.1"/>
    </source>
</evidence>
<reference evidence="8 9" key="1">
    <citation type="journal article" date="2013" name="MBio">
        <title>Genome sequencing of the plant pathogen Taphrina deformans, the causal agent of peach leaf curl.</title>
        <authorList>
            <person name="Cisse O.H."/>
            <person name="Almeida J.M.G.C.F."/>
            <person name="Fonseca A."/>
            <person name="Kumar A.A."/>
            <person name="Salojaervi J."/>
            <person name="Overmyer K."/>
            <person name="Hauser P.M."/>
            <person name="Pagni M."/>
        </authorList>
    </citation>
    <scope>NUCLEOTIDE SEQUENCE [LARGE SCALE GENOMIC DNA]</scope>
    <source>
        <strain evidence="9">PYCC 5710 / ATCC 11124 / CBS 356.35 / IMI 108563 / JCM 9778 / NBRC 8474</strain>
    </source>
</reference>
<dbReference type="PANTHER" id="PTHR33048:SF47">
    <property type="entry name" value="INTEGRAL MEMBRANE PROTEIN-RELATED"/>
    <property type="match status" value="1"/>
</dbReference>
<dbReference type="EMBL" id="CAHR02000039">
    <property type="protein sequence ID" value="CCG81425.1"/>
    <property type="molecule type" value="Genomic_DNA"/>
</dbReference>
<evidence type="ECO:0000313" key="9">
    <source>
        <dbReference type="Proteomes" id="UP000013776"/>
    </source>
</evidence>
<dbReference type="OrthoDB" id="2496787at2759"/>
<feature type="transmembrane region" description="Helical" evidence="6">
    <location>
        <begin position="173"/>
        <end position="190"/>
    </location>
</feature>
<feature type="transmembrane region" description="Helical" evidence="6">
    <location>
        <begin position="118"/>
        <end position="138"/>
    </location>
</feature>
<dbReference type="Proteomes" id="UP000013776">
    <property type="component" value="Unassembled WGS sequence"/>
</dbReference>
<keyword evidence="3 6" id="KW-1133">Transmembrane helix</keyword>
<feature type="transmembrane region" description="Helical" evidence="6">
    <location>
        <begin position="6"/>
        <end position="28"/>
    </location>
</feature>
<name>R4X7N4_TAPDE</name>
<dbReference type="PANTHER" id="PTHR33048">
    <property type="entry name" value="PTH11-LIKE INTEGRAL MEMBRANE PROTEIN (AFU_ORTHOLOGUE AFUA_5G11245)"/>
    <property type="match status" value="1"/>
</dbReference>
<feature type="transmembrane region" description="Helical" evidence="6">
    <location>
        <begin position="40"/>
        <end position="63"/>
    </location>
</feature>
<evidence type="ECO:0000256" key="2">
    <source>
        <dbReference type="ARBA" id="ARBA00022692"/>
    </source>
</evidence>
<feature type="transmembrane region" description="Helical" evidence="6">
    <location>
        <begin position="197"/>
        <end position="220"/>
    </location>
</feature>
<evidence type="ECO:0000256" key="1">
    <source>
        <dbReference type="ARBA" id="ARBA00004141"/>
    </source>
</evidence>
<evidence type="ECO:0000256" key="5">
    <source>
        <dbReference type="ARBA" id="ARBA00038359"/>
    </source>
</evidence>
<dbReference type="AlphaFoldDB" id="R4X7N4"/>
<dbReference type="InterPro" id="IPR049326">
    <property type="entry name" value="Rhodopsin_dom_fungi"/>
</dbReference>
<protein>
    <recommendedName>
        <fullName evidence="7">Rhodopsin domain-containing protein</fullName>
    </recommendedName>
</protein>
<gene>
    <name evidence="8" type="ORF">TAPDE_001195</name>
</gene>
<dbReference type="GO" id="GO:0016020">
    <property type="term" value="C:membrane"/>
    <property type="evidence" value="ECO:0007669"/>
    <property type="project" value="UniProtKB-SubCell"/>
</dbReference>
<accession>R4X7N4</accession>
<sequence>MASIAISTTSIVSVSTVFLFAATAAYFLRILQPPTRKTSFIVGQLVITVAFFLLCVIFALTLITSHLIAGGLMSDELQKLRYIIEAITSAQTVTTKFSFALSLLAFSEISQILQYRRISRYVVVFQGLYVLTIIPHVVQCIPVSTIWNPLAGGSDARCQDPRVAGYVHASLELVDDLMLLSLPIPVVLALPRKHHRYGAVFLFFLGFCVLFADLLMLVYLSEDGRMVNSSVAQVGPQRVILNFVAHHLKSYLSFVIACMLNVRLTLRHLLNYQDSSKDQQTMMAEPKALALSECQKVASIVYGASEVEHDITSEPEEITVSHCGTIEPFIVNKEDKIVSEYSSIDFGTPVDMSPSPICSPRVSLALPNHSEEAMAGIMFDMIEQLSQVSTPRGTWDKLGPQSDVDITLPLQKIDRYRTQSWSDTHVSQGLPAKALSSSRRSPLAIDGREILQEDYFDRRRRSEPIWRSAVRIQ</sequence>
<keyword evidence="9" id="KW-1185">Reference proteome</keyword>
<dbReference type="Pfam" id="PF20684">
    <property type="entry name" value="Fung_rhodopsin"/>
    <property type="match status" value="1"/>
</dbReference>
<comment type="caution">
    <text evidence="8">The sequence shown here is derived from an EMBL/GenBank/DDBJ whole genome shotgun (WGS) entry which is preliminary data.</text>
</comment>
<dbReference type="InterPro" id="IPR052337">
    <property type="entry name" value="SAT4-like"/>
</dbReference>
<dbReference type="eggNOG" id="ENOG502SWIY">
    <property type="taxonomic scope" value="Eukaryota"/>
</dbReference>
<comment type="subcellular location">
    <subcellularLocation>
        <location evidence="1">Membrane</location>
        <topology evidence="1">Multi-pass membrane protein</topology>
    </subcellularLocation>
</comment>
<evidence type="ECO:0000259" key="7">
    <source>
        <dbReference type="Pfam" id="PF20684"/>
    </source>
</evidence>